<protein>
    <submittedName>
        <fullName evidence="9">Sugar ABC transporter permease</fullName>
    </submittedName>
</protein>
<feature type="transmembrane region" description="Helical" evidence="7">
    <location>
        <begin position="7"/>
        <end position="26"/>
    </location>
</feature>
<name>A0A5J5J2A7_9MICO</name>
<keyword evidence="5 7" id="KW-1133">Transmembrane helix</keyword>
<dbReference type="SUPFAM" id="SSF160964">
    <property type="entry name" value="MalF N-terminal region-like"/>
    <property type="match status" value="1"/>
</dbReference>
<keyword evidence="6 7" id="KW-0472">Membrane</keyword>
<evidence type="ECO:0000256" key="4">
    <source>
        <dbReference type="ARBA" id="ARBA00022692"/>
    </source>
</evidence>
<evidence type="ECO:0000256" key="3">
    <source>
        <dbReference type="ARBA" id="ARBA00022475"/>
    </source>
</evidence>
<feature type="transmembrane region" description="Helical" evidence="7">
    <location>
        <begin position="127"/>
        <end position="146"/>
    </location>
</feature>
<dbReference type="GO" id="GO:0055085">
    <property type="term" value="P:transmembrane transport"/>
    <property type="evidence" value="ECO:0007669"/>
    <property type="project" value="InterPro"/>
</dbReference>
<feature type="transmembrane region" description="Helical" evidence="7">
    <location>
        <begin position="153"/>
        <end position="175"/>
    </location>
</feature>
<dbReference type="EMBL" id="VYSA01000003">
    <property type="protein sequence ID" value="KAA9106640.1"/>
    <property type="molecule type" value="Genomic_DNA"/>
</dbReference>
<dbReference type="Proteomes" id="UP000325827">
    <property type="component" value="Unassembled WGS sequence"/>
</dbReference>
<comment type="caution">
    <text evidence="9">The sequence shown here is derived from an EMBL/GenBank/DDBJ whole genome shotgun (WGS) entry which is preliminary data.</text>
</comment>
<evidence type="ECO:0000256" key="7">
    <source>
        <dbReference type="RuleBase" id="RU363032"/>
    </source>
</evidence>
<evidence type="ECO:0000256" key="6">
    <source>
        <dbReference type="ARBA" id="ARBA00023136"/>
    </source>
</evidence>
<feature type="transmembrane region" description="Helical" evidence="7">
    <location>
        <begin position="259"/>
        <end position="280"/>
    </location>
</feature>
<dbReference type="Pfam" id="PF00528">
    <property type="entry name" value="BPD_transp_1"/>
    <property type="match status" value="1"/>
</dbReference>
<evidence type="ECO:0000256" key="2">
    <source>
        <dbReference type="ARBA" id="ARBA00022448"/>
    </source>
</evidence>
<comment type="similarity">
    <text evidence="7">Belongs to the binding-protein-dependent transport system permease family.</text>
</comment>
<evidence type="ECO:0000313" key="9">
    <source>
        <dbReference type="EMBL" id="KAA9106640.1"/>
    </source>
</evidence>
<feature type="transmembrane region" description="Helical" evidence="7">
    <location>
        <begin position="64"/>
        <end position="89"/>
    </location>
</feature>
<dbReference type="PANTHER" id="PTHR43005">
    <property type="entry name" value="BLR7065 PROTEIN"/>
    <property type="match status" value="1"/>
</dbReference>
<comment type="subcellular location">
    <subcellularLocation>
        <location evidence="1 7">Cell membrane</location>
        <topology evidence="1 7">Multi-pass membrane protein</topology>
    </subcellularLocation>
</comment>
<sequence length="288" mass="32058">MGRYSFVLPAIVFLIIFLLYPLLYTFNLSLFDVNAGNFLTGGAPFVGLENYVQFLSSPQFVPSLVITLVFTIGSLVFQHSIGFMFALFFNRGFPLSGFLRALMLVVWVLPAVVSASLWRWIFSGSYGLLNAFLGLIGLPSTVPWLVNPQTALIAVIIANIWVGIPFHMMLLYAGLQGVPVQLYEAAQLDGANAWQRFWRITVPMMRPVIVIALLLGFVHTFKVFDLIYVMTAGGPAGATNVLSIEVYKLSFEFFRFGDGAAAANILLIIPLLLSVLYLWLRRREESTL</sequence>
<gene>
    <name evidence="9" type="ORF">F6B43_15880</name>
</gene>
<feature type="transmembrane region" description="Helical" evidence="7">
    <location>
        <begin position="101"/>
        <end position="121"/>
    </location>
</feature>
<dbReference type="CDD" id="cd06261">
    <property type="entry name" value="TM_PBP2"/>
    <property type="match status" value="1"/>
</dbReference>
<keyword evidence="10" id="KW-1185">Reference proteome</keyword>
<accession>A0A5J5J2A7</accession>
<evidence type="ECO:0000256" key="1">
    <source>
        <dbReference type="ARBA" id="ARBA00004651"/>
    </source>
</evidence>
<organism evidence="9 10">
    <name type="scientific">Microbacterium rhizomatis</name>
    <dbReference type="NCBI Taxonomy" id="1631477"/>
    <lineage>
        <taxon>Bacteria</taxon>
        <taxon>Bacillati</taxon>
        <taxon>Actinomycetota</taxon>
        <taxon>Actinomycetes</taxon>
        <taxon>Micrococcales</taxon>
        <taxon>Microbacteriaceae</taxon>
        <taxon>Microbacterium</taxon>
    </lineage>
</organism>
<dbReference type="Gene3D" id="1.10.3720.10">
    <property type="entry name" value="MetI-like"/>
    <property type="match status" value="1"/>
</dbReference>
<dbReference type="GO" id="GO:0005886">
    <property type="term" value="C:plasma membrane"/>
    <property type="evidence" value="ECO:0007669"/>
    <property type="project" value="UniProtKB-SubCell"/>
</dbReference>
<dbReference type="AlphaFoldDB" id="A0A5J5J2A7"/>
<evidence type="ECO:0000256" key="5">
    <source>
        <dbReference type="ARBA" id="ARBA00022989"/>
    </source>
</evidence>
<feature type="transmembrane region" description="Helical" evidence="7">
    <location>
        <begin position="226"/>
        <end position="247"/>
    </location>
</feature>
<reference evidence="10" key="1">
    <citation type="submission" date="2019-09" db="EMBL/GenBank/DDBJ databases">
        <title>Mumia zhuanghuii sp. nov. isolated from the intestinal contents of plateau pika (Ochotona curzoniae) in the Qinghai-Tibet plateau of China.</title>
        <authorList>
            <person name="Tian Z."/>
        </authorList>
    </citation>
    <scope>NUCLEOTIDE SEQUENCE [LARGE SCALE GENOMIC DNA]</scope>
    <source>
        <strain evidence="10">JCM 30598</strain>
    </source>
</reference>
<dbReference type="PROSITE" id="PS50928">
    <property type="entry name" value="ABC_TM1"/>
    <property type="match status" value="1"/>
</dbReference>
<dbReference type="InterPro" id="IPR035906">
    <property type="entry name" value="MetI-like_sf"/>
</dbReference>
<keyword evidence="4 7" id="KW-0812">Transmembrane</keyword>
<dbReference type="OrthoDB" id="34224at2"/>
<proteinExistence type="inferred from homology"/>
<keyword evidence="3" id="KW-1003">Cell membrane</keyword>
<feature type="transmembrane region" description="Helical" evidence="7">
    <location>
        <begin position="197"/>
        <end position="219"/>
    </location>
</feature>
<dbReference type="InterPro" id="IPR000515">
    <property type="entry name" value="MetI-like"/>
</dbReference>
<keyword evidence="2 7" id="KW-0813">Transport</keyword>
<dbReference type="PANTHER" id="PTHR43005:SF1">
    <property type="entry name" value="SPERMIDINE_PUTRESCINE TRANSPORT SYSTEM PERMEASE PROTEIN"/>
    <property type="match status" value="1"/>
</dbReference>
<evidence type="ECO:0000259" key="8">
    <source>
        <dbReference type="PROSITE" id="PS50928"/>
    </source>
</evidence>
<dbReference type="SUPFAM" id="SSF161098">
    <property type="entry name" value="MetI-like"/>
    <property type="match status" value="1"/>
</dbReference>
<evidence type="ECO:0000313" key="10">
    <source>
        <dbReference type="Proteomes" id="UP000325827"/>
    </source>
</evidence>
<feature type="domain" description="ABC transmembrane type-1" evidence="8">
    <location>
        <begin position="64"/>
        <end position="277"/>
    </location>
</feature>